<evidence type="ECO:0000313" key="1">
    <source>
        <dbReference type="EMBL" id="CAD8134515.1"/>
    </source>
</evidence>
<dbReference type="OMA" id="HQVLEYT"/>
<protein>
    <submittedName>
        <fullName evidence="1">Uncharacterized protein</fullName>
    </submittedName>
</protein>
<proteinExistence type="predicted"/>
<accession>A0A8S1S4K9</accession>
<gene>
    <name evidence="1" type="ORF">POCTA_138.1.T0050471</name>
</gene>
<keyword evidence="2" id="KW-1185">Reference proteome</keyword>
<dbReference type="EMBL" id="CAJJDP010000004">
    <property type="protein sequence ID" value="CAD8134515.1"/>
    <property type="molecule type" value="Genomic_DNA"/>
</dbReference>
<sequence>MQKLIQLPITQLQSNGDVYPVPETGDTEVSCLLASPQTTVNSLRKTSFQSTSRQRKSHQVLEYTELLYVWNSYLSRKFSKSSFQLD</sequence>
<name>A0A8S1S4K9_PAROT</name>
<dbReference type="Proteomes" id="UP000683925">
    <property type="component" value="Unassembled WGS sequence"/>
</dbReference>
<dbReference type="AlphaFoldDB" id="A0A8S1S4K9"/>
<comment type="caution">
    <text evidence="1">The sequence shown here is derived from an EMBL/GenBank/DDBJ whole genome shotgun (WGS) entry which is preliminary data.</text>
</comment>
<evidence type="ECO:0000313" key="2">
    <source>
        <dbReference type="Proteomes" id="UP000683925"/>
    </source>
</evidence>
<reference evidence="1" key="1">
    <citation type="submission" date="2021-01" db="EMBL/GenBank/DDBJ databases">
        <authorList>
            <consortium name="Genoscope - CEA"/>
            <person name="William W."/>
        </authorList>
    </citation>
    <scope>NUCLEOTIDE SEQUENCE</scope>
</reference>
<dbReference type="OrthoDB" id="299598at2759"/>
<organism evidence="1 2">
    <name type="scientific">Paramecium octaurelia</name>
    <dbReference type="NCBI Taxonomy" id="43137"/>
    <lineage>
        <taxon>Eukaryota</taxon>
        <taxon>Sar</taxon>
        <taxon>Alveolata</taxon>
        <taxon>Ciliophora</taxon>
        <taxon>Intramacronucleata</taxon>
        <taxon>Oligohymenophorea</taxon>
        <taxon>Peniculida</taxon>
        <taxon>Parameciidae</taxon>
        <taxon>Paramecium</taxon>
    </lineage>
</organism>